<sequence length="553" mass="61151">MIVSQIATGQYARLLAPTSSPVPSRRRPCAPSPCFSTTSRVAKSTLQRIHEAFQLFLGIFRDSKGREQEGKRLKPDAEKLSEEQQTVLDLITQGRSVFFTGPAGTGKSVLLKKIIQQLAIKYLGDDKRVGITASTGLAAHGIGGTTLHRFAGVGLAQAPIERLIDDILSTKFKLDRWTDVEVLVIDEISMVDCLLFDKLDAIARTVRKIDRPFGGIQLVVTGDFFQLPPVKRGRDDGSPRFCFEAKAWSQVIQHTIGLTRVYRQRDPEFVKMLNEVREGCLSPSTIKKFQKLNRPVSFNGSKATELFPLRAEADGANKRRLQNIKGMTYNYTAKDGGTVTNAASRKMLLSNCIAPDLLKLKKGAQVILTRNIDGTLVNGSQGRVIGFAHSHSFHHTQWDDEDGEPHSDREPPVIDESSDQGLYPVVRFTFKEGHSRVQLCKPMEWTVERWVPAPLLDDGWTVEKLATRTQVPLLLAWALSIHKSQGQTLSHVKVDLARVFETGHAYVALSRAKSTQGLQVLNFDPSKVAVHPKVKAFYASLSKESGSGAGSDT</sequence>
<evidence type="ECO:0000256" key="10">
    <source>
        <dbReference type="ARBA" id="ARBA00023235"/>
    </source>
</evidence>
<dbReference type="HAMAP" id="MF_03176">
    <property type="entry name" value="PIF1"/>
    <property type="match status" value="1"/>
</dbReference>
<evidence type="ECO:0000256" key="2">
    <source>
        <dbReference type="ARBA" id="ARBA00022763"/>
    </source>
</evidence>
<comment type="caution">
    <text evidence="15">The sequence shown here is derived from an EMBL/GenBank/DDBJ whole genome shotgun (WGS) entry which is preliminary data.</text>
</comment>
<dbReference type="PANTHER" id="PTHR47642">
    <property type="entry name" value="ATP-DEPENDENT DNA HELICASE"/>
    <property type="match status" value="1"/>
</dbReference>
<keyword evidence="5 12" id="KW-0067">ATP-binding</keyword>
<evidence type="ECO:0000256" key="9">
    <source>
        <dbReference type="ARBA" id="ARBA00023204"/>
    </source>
</evidence>
<dbReference type="STRING" id="78410.A0A0P7BLB4"/>
<reference evidence="15 16" key="1">
    <citation type="submission" date="2015-09" db="EMBL/GenBank/DDBJ databases">
        <title>Draft genome of a European isolate of the apple canker pathogen Neonectria ditissima.</title>
        <authorList>
            <person name="Gomez-Cortecero A."/>
            <person name="Harrison R.J."/>
            <person name="Armitage A.D."/>
        </authorList>
    </citation>
    <scope>NUCLEOTIDE SEQUENCE [LARGE SCALE GENOMIC DNA]</scope>
    <source>
        <strain evidence="15 16">R09/05</strain>
    </source>
</reference>
<dbReference type="OrthoDB" id="432234at2759"/>
<dbReference type="InterPro" id="IPR051055">
    <property type="entry name" value="PIF1_helicase"/>
</dbReference>
<evidence type="ECO:0000313" key="15">
    <source>
        <dbReference type="EMBL" id="KPM42133.1"/>
    </source>
</evidence>
<comment type="subunit">
    <text evidence="12">Monomer.</text>
</comment>
<evidence type="ECO:0000256" key="11">
    <source>
        <dbReference type="ARBA" id="ARBA00023242"/>
    </source>
</evidence>
<keyword evidence="16" id="KW-1185">Reference proteome</keyword>
<dbReference type="InterPro" id="IPR027417">
    <property type="entry name" value="P-loop_NTPase"/>
</dbReference>
<evidence type="ECO:0000256" key="4">
    <source>
        <dbReference type="ARBA" id="ARBA00022806"/>
    </source>
</evidence>
<dbReference type="GO" id="GO:0005739">
    <property type="term" value="C:mitochondrion"/>
    <property type="evidence" value="ECO:0007669"/>
    <property type="project" value="UniProtKB-SubCell"/>
</dbReference>
<dbReference type="GO" id="GO:0006281">
    <property type="term" value="P:DNA repair"/>
    <property type="evidence" value="ECO:0007669"/>
    <property type="project" value="UniProtKB-UniRule"/>
</dbReference>
<evidence type="ECO:0000259" key="14">
    <source>
        <dbReference type="SMART" id="SM00382"/>
    </source>
</evidence>
<evidence type="ECO:0000256" key="6">
    <source>
        <dbReference type="ARBA" id="ARBA00023125"/>
    </source>
</evidence>
<dbReference type="Proteomes" id="UP000050424">
    <property type="component" value="Unassembled WGS sequence"/>
</dbReference>
<keyword evidence="4 12" id="KW-0347">Helicase</keyword>
<dbReference type="GO" id="GO:0006310">
    <property type="term" value="P:DNA recombination"/>
    <property type="evidence" value="ECO:0007669"/>
    <property type="project" value="UniProtKB-UniRule"/>
</dbReference>
<comment type="catalytic activity">
    <reaction evidence="12">
        <text>ATP + H2O = ADP + phosphate + H(+)</text>
        <dbReference type="Rhea" id="RHEA:13065"/>
        <dbReference type="ChEBI" id="CHEBI:15377"/>
        <dbReference type="ChEBI" id="CHEBI:15378"/>
        <dbReference type="ChEBI" id="CHEBI:30616"/>
        <dbReference type="ChEBI" id="CHEBI:43474"/>
        <dbReference type="ChEBI" id="CHEBI:456216"/>
        <dbReference type="EC" id="5.6.2.3"/>
    </reaction>
</comment>
<dbReference type="GO" id="GO:0000723">
    <property type="term" value="P:telomere maintenance"/>
    <property type="evidence" value="ECO:0007669"/>
    <property type="project" value="InterPro"/>
</dbReference>
<dbReference type="GO" id="GO:0005524">
    <property type="term" value="F:ATP binding"/>
    <property type="evidence" value="ECO:0007669"/>
    <property type="project" value="UniProtKB-UniRule"/>
</dbReference>
<keyword evidence="8 12" id="KW-0233">DNA recombination</keyword>
<dbReference type="GO" id="GO:0016887">
    <property type="term" value="F:ATP hydrolysis activity"/>
    <property type="evidence" value="ECO:0007669"/>
    <property type="project" value="RHEA"/>
</dbReference>
<dbReference type="GO" id="GO:0005634">
    <property type="term" value="C:nucleus"/>
    <property type="evidence" value="ECO:0007669"/>
    <property type="project" value="UniProtKB-SubCell"/>
</dbReference>
<keyword evidence="1 12" id="KW-0547">Nucleotide-binding</keyword>
<comment type="function">
    <text evidence="12">DNA-dependent ATPase and 5'-3' DNA helicase required for the maintenance of both mitochondrial and nuclear genome stability.</text>
</comment>
<accession>A0A0P7BLB4</accession>
<keyword evidence="6 12" id="KW-0238">DNA-binding</keyword>
<dbReference type="CDD" id="cd18037">
    <property type="entry name" value="DEXSc_Pif1_like"/>
    <property type="match status" value="1"/>
</dbReference>
<comment type="subcellular location">
    <subcellularLocation>
        <location evidence="12">Nucleus</location>
    </subcellularLocation>
    <subcellularLocation>
        <location evidence="12">Mitochondrion</location>
    </subcellularLocation>
</comment>
<keyword evidence="3 12" id="KW-0378">Hydrolase</keyword>
<dbReference type="InterPro" id="IPR048293">
    <property type="entry name" value="PIF1_RRM3_pfh1"/>
</dbReference>
<dbReference type="InterPro" id="IPR010285">
    <property type="entry name" value="DNA_helicase_pif1-like_DEAD"/>
</dbReference>
<feature type="binding site" evidence="12">
    <location>
        <begin position="101"/>
        <end position="108"/>
    </location>
    <ligand>
        <name>ATP</name>
        <dbReference type="ChEBI" id="CHEBI:30616"/>
    </ligand>
</feature>
<dbReference type="InterPro" id="IPR003593">
    <property type="entry name" value="AAA+_ATPase"/>
</dbReference>
<dbReference type="GO" id="GO:0043139">
    <property type="term" value="F:5'-3' DNA helicase activity"/>
    <property type="evidence" value="ECO:0007669"/>
    <property type="project" value="UniProtKB-UniRule"/>
</dbReference>
<proteinExistence type="inferred from homology"/>
<dbReference type="CDD" id="cd18809">
    <property type="entry name" value="SF1_C_RecD"/>
    <property type="match status" value="1"/>
</dbReference>
<keyword evidence="11 12" id="KW-0539">Nucleus</keyword>
<evidence type="ECO:0000313" key="16">
    <source>
        <dbReference type="Proteomes" id="UP000050424"/>
    </source>
</evidence>
<dbReference type="InterPro" id="IPR049163">
    <property type="entry name" value="Pif1-like_2B_dom"/>
</dbReference>
<evidence type="ECO:0000256" key="12">
    <source>
        <dbReference type="HAMAP-Rule" id="MF_03176"/>
    </source>
</evidence>
<evidence type="ECO:0000256" key="7">
    <source>
        <dbReference type="ARBA" id="ARBA00023128"/>
    </source>
</evidence>
<keyword evidence="9 12" id="KW-0234">DNA repair</keyword>
<dbReference type="SUPFAM" id="SSF52540">
    <property type="entry name" value="P-loop containing nucleoside triphosphate hydrolases"/>
    <property type="match status" value="2"/>
</dbReference>
<evidence type="ECO:0000256" key="13">
    <source>
        <dbReference type="SAM" id="MobiDB-lite"/>
    </source>
</evidence>
<feature type="region of interest" description="Disordered" evidence="13">
    <location>
        <begin position="395"/>
        <end position="418"/>
    </location>
</feature>
<gene>
    <name evidence="12" type="primary">PIF1</name>
    <name evidence="15" type="ORF">AK830_g4380</name>
</gene>
<keyword evidence="2 12" id="KW-0227">DNA damage</keyword>
<dbReference type="Gene3D" id="3.40.50.300">
    <property type="entry name" value="P-loop containing nucleotide triphosphate hydrolases"/>
    <property type="match status" value="1"/>
</dbReference>
<evidence type="ECO:0000256" key="5">
    <source>
        <dbReference type="ARBA" id="ARBA00022840"/>
    </source>
</evidence>
<dbReference type="GO" id="GO:0003677">
    <property type="term" value="F:DNA binding"/>
    <property type="evidence" value="ECO:0007669"/>
    <property type="project" value="UniProtKB-KW"/>
</dbReference>
<dbReference type="SMART" id="SM00382">
    <property type="entry name" value="AAA"/>
    <property type="match status" value="1"/>
</dbReference>
<dbReference type="EMBL" id="LKCW01000053">
    <property type="protein sequence ID" value="KPM42133.1"/>
    <property type="molecule type" value="Genomic_DNA"/>
</dbReference>
<comment type="cofactor">
    <cofactor evidence="12">
        <name>Mg(2+)</name>
        <dbReference type="ChEBI" id="CHEBI:18420"/>
    </cofactor>
</comment>
<protein>
    <recommendedName>
        <fullName evidence="12">ATP-dependent DNA helicase PIF1</fullName>
        <ecNumber evidence="12">5.6.2.3</ecNumber>
    </recommendedName>
    <alternativeName>
        <fullName evidence="12">DNA 5'-3' helicase PIF1</fullName>
    </alternativeName>
    <alternativeName>
        <fullName evidence="12">DNA repair and recombination helicase PIF1</fullName>
    </alternativeName>
</protein>
<dbReference type="Pfam" id="PF21530">
    <property type="entry name" value="Pif1_2B_dom"/>
    <property type="match status" value="1"/>
</dbReference>
<organism evidence="15 16">
    <name type="scientific">Neonectria ditissima</name>
    <dbReference type="NCBI Taxonomy" id="78410"/>
    <lineage>
        <taxon>Eukaryota</taxon>
        <taxon>Fungi</taxon>
        <taxon>Dikarya</taxon>
        <taxon>Ascomycota</taxon>
        <taxon>Pezizomycotina</taxon>
        <taxon>Sordariomycetes</taxon>
        <taxon>Hypocreomycetidae</taxon>
        <taxon>Hypocreales</taxon>
        <taxon>Nectriaceae</taxon>
        <taxon>Neonectria</taxon>
    </lineage>
</organism>
<comment type="similarity">
    <text evidence="12">Belongs to the helicase family. PIF1 subfamily.</text>
</comment>
<dbReference type="EC" id="5.6.2.3" evidence="12"/>
<evidence type="ECO:0000256" key="8">
    <source>
        <dbReference type="ARBA" id="ARBA00023172"/>
    </source>
</evidence>
<keyword evidence="7 12" id="KW-0496">Mitochondrion</keyword>
<dbReference type="Pfam" id="PF05970">
    <property type="entry name" value="PIF1"/>
    <property type="match status" value="1"/>
</dbReference>
<dbReference type="AlphaFoldDB" id="A0A0P7BLB4"/>
<name>A0A0P7BLB4_9HYPO</name>
<evidence type="ECO:0000256" key="1">
    <source>
        <dbReference type="ARBA" id="ARBA00022741"/>
    </source>
</evidence>
<dbReference type="PANTHER" id="PTHR47642:SF5">
    <property type="entry name" value="ATP-DEPENDENT DNA HELICASE"/>
    <property type="match status" value="1"/>
</dbReference>
<feature type="DNA-binding region" evidence="12">
    <location>
        <begin position="504"/>
        <end position="523"/>
    </location>
</feature>
<feature type="domain" description="AAA+ ATPase" evidence="14">
    <location>
        <begin position="93"/>
        <end position="402"/>
    </location>
</feature>
<evidence type="ECO:0000256" key="3">
    <source>
        <dbReference type="ARBA" id="ARBA00022801"/>
    </source>
</evidence>
<keyword evidence="10 12" id="KW-0413">Isomerase</keyword>